<organism evidence="8 9">
    <name type="scientific">Spiroplasma corruscae</name>
    <dbReference type="NCBI Taxonomy" id="216934"/>
    <lineage>
        <taxon>Bacteria</taxon>
        <taxon>Bacillati</taxon>
        <taxon>Mycoplasmatota</taxon>
        <taxon>Mollicutes</taxon>
        <taxon>Entomoplasmatales</taxon>
        <taxon>Spiroplasmataceae</taxon>
        <taxon>Spiroplasma</taxon>
    </lineage>
</organism>
<gene>
    <name evidence="8" type="primary">folC</name>
    <name evidence="8" type="ORF">SCORR_v1c00580</name>
</gene>
<keyword evidence="6" id="KW-0460">Magnesium</keyword>
<evidence type="ECO:0000313" key="9">
    <source>
        <dbReference type="Proteomes" id="UP000203229"/>
    </source>
</evidence>
<dbReference type="Pfam" id="PF08245">
    <property type="entry name" value="Mur_ligase_M"/>
    <property type="match status" value="1"/>
</dbReference>
<dbReference type="KEGG" id="scou:SCORR_v1c00580"/>
<proteinExistence type="inferred from homology"/>
<evidence type="ECO:0000259" key="7">
    <source>
        <dbReference type="Pfam" id="PF08245"/>
    </source>
</evidence>
<dbReference type="SUPFAM" id="SSF53623">
    <property type="entry name" value="MurD-like peptide ligases, catalytic domain"/>
    <property type="match status" value="1"/>
</dbReference>
<keyword evidence="3" id="KW-0479">Metal-binding</keyword>
<dbReference type="OrthoDB" id="9809356at2"/>
<dbReference type="RefSeq" id="WP_094048029.1">
    <property type="nucleotide sequence ID" value="NZ_CP022535.1"/>
</dbReference>
<dbReference type="Proteomes" id="UP000203229">
    <property type="component" value="Chromosome"/>
</dbReference>
<dbReference type="Gene3D" id="3.40.1190.10">
    <property type="entry name" value="Mur-like, catalytic domain"/>
    <property type="match status" value="1"/>
</dbReference>
<keyword evidence="4" id="KW-0547">Nucleotide-binding</keyword>
<evidence type="ECO:0000256" key="2">
    <source>
        <dbReference type="ARBA" id="ARBA00022598"/>
    </source>
</evidence>
<dbReference type="GO" id="GO:0004326">
    <property type="term" value="F:tetrahydrofolylpolyglutamate synthase activity"/>
    <property type="evidence" value="ECO:0007669"/>
    <property type="project" value="InterPro"/>
</dbReference>
<dbReference type="InterPro" id="IPR013221">
    <property type="entry name" value="Mur_ligase_cen"/>
</dbReference>
<keyword evidence="2" id="KW-0436">Ligase</keyword>
<keyword evidence="5" id="KW-0067">ATP-binding</keyword>
<reference evidence="8 9" key="1">
    <citation type="submission" date="2017-07" db="EMBL/GenBank/DDBJ databases">
        <title>Complete genome sequence of Spiroplasma corruscae EC-1 (DSM 19793).</title>
        <authorList>
            <person name="Tsai Y.-M."/>
            <person name="Lo W.-S."/>
            <person name="Kuo C.-H."/>
        </authorList>
    </citation>
    <scope>NUCLEOTIDE SEQUENCE [LARGE SCALE GENOMIC DNA]</scope>
    <source>
        <strain evidence="8 9">EC-1</strain>
    </source>
</reference>
<dbReference type="EMBL" id="CP022535">
    <property type="protein sequence ID" value="ASP27833.1"/>
    <property type="molecule type" value="Genomic_DNA"/>
</dbReference>
<sequence>MIRVDESFIETKILFRKKYNLKKLLEDVGNPQNNIKVINVVGTNGKGSTSKFIYDGLRTKYQNVGLFISPAFIYQNERVQANGQYIDDESLKKIYEDNKKTFLEYELTFFEIWTFIAIVYFNAKGVEYAVIEAGIGGKLDCTNLFNNQVAVCLTSISFDHTELLGNTIEEIIDHKINITKLNNPVFISNDNIKYKKIINKYTSLNIVYTKKAKSNISYQKANVGLAKKVLDYLGIKVSTFIPPIGRFTILREKPLLLIDGCHNIDGLMKFTKDAKKYKNFKLVYASSKDKDYLTSLNFLRKKFKNIYITEFNHQKSWIVPNELKGKYTFIDNWQSFLDKNIYNNIVVCGSLYFIPQVLEWYRSNK</sequence>
<evidence type="ECO:0000256" key="3">
    <source>
        <dbReference type="ARBA" id="ARBA00022723"/>
    </source>
</evidence>
<dbReference type="InterPro" id="IPR036615">
    <property type="entry name" value="Mur_ligase_C_dom_sf"/>
</dbReference>
<evidence type="ECO:0000256" key="5">
    <source>
        <dbReference type="ARBA" id="ARBA00022840"/>
    </source>
</evidence>
<dbReference type="GO" id="GO:0046872">
    <property type="term" value="F:metal ion binding"/>
    <property type="evidence" value="ECO:0007669"/>
    <property type="project" value="UniProtKB-KW"/>
</dbReference>
<evidence type="ECO:0000256" key="1">
    <source>
        <dbReference type="ARBA" id="ARBA00008276"/>
    </source>
</evidence>
<accession>A0A222ENG7</accession>
<evidence type="ECO:0000256" key="4">
    <source>
        <dbReference type="ARBA" id="ARBA00022741"/>
    </source>
</evidence>
<dbReference type="AlphaFoldDB" id="A0A222ENG7"/>
<dbReference type="Gene3D" id="3.90.190.20">
    <property type="entry name" value="Mur ligase, C-terminal domain"/>
    <property type="match status" value="1"/>
</dbReference>
<dbReference type="NCBIfam" id="TIGR01499">
    <property type="entry name" value="folC"/>
    <property type="match status" value="1"/>
</dbReference>
<name>A0A222ENG7_9MOLU</name>
<dbReference type="GO" id="GO:0008841">
    <property type="term" value="F:dihydrofolate synthase activity"/>
    <property type="evidence" value="ECO:0007669"/>
    <property type="project" value="TreeGrafter"/>
</dbReference>
<dbReference type="GO" id="GO:0005524">
    <property type="term" value="F:ATP binding"/>
    <property type="evidence" value="ECO:0007669"/>
    <property type="project" value="UniProtKB-KW"/>
</dbReference>
<protein>
    <submittedName>
        <fullName evidence="8">Folylpolyglutamate synthase</fullName>
    </submittedName>
</protein>
<dbReference type="SUPFAM" id="SSF53244">
    <property type="entry name" value="MurD-like peptide ligases, peptide-binding domain"/>
    <property type="match status" value="1"/>
</dbReference>
<evidence type="ECO:0000256" key="6">
    <source>
        <dbReference type="ARBA" id="ARBA00022842"/>
    </source>
</evidence>
<dbReference type="PANTHER" id="PTHR11136">
    <property type="entry name" value="FOLYLPOLYGLUTAMATE SYNTHASE-RELATED"/>
    <property type="match status" value="1"/>
</dbReference>
<dbReference type="GO" id="GO:0005737">
    <property type="term" value="C:cytoplasm"/>
    <property type="evidence" value="ECO:0007669"/>
    <property type="project" value="TreeGrafter"/>
</dbReference>
<evidence type="ECO:0000313" key="8">
    <source>
        <dbReference type="EMBL" id="ASP27833.1"/>
    </source>
</evidence>
<comment type="similarity">
    <text evidence="1">Belongs to the folylpolyglutamate synthase family.</text>
</comment>
<feature type="domain" description="Mur ligase central" evidence="7">
    <location>
        <begin position="40"/>
        <end position="248"/>
    </location>
</feature>
<dbReference type="PANTHER" id="PTHR11136:SF0">
    <property type="entry name" value="DIHYDROFOLATE SYNTHETASE-RELATED"/>
    <property type="match status" value="1"/>
</dbReference>
<dbReference type="InterPro" id="IPR036565">
    <property type="entry name" value="Mur-like_cat_sf"/>
</dbReference>
<dbReference type="InterPro" id="IPR001645">
    <property type="entry name" value="Folylpolyglutamate_synth"/>
</dbReference>
<keyword evidence="9" id="KW-1185">Reference proteome</keyword>